<dbReference type="Proteomes" id="UP000054359">
    <property type="component" value="Unassembled WGS sequence"/>
</dbReference>
<proteinExistence type="predicted"/>
<dbReference type="EMBL" id="KL820557">
    <property type="protein sequence ID" value="KFM83403.1"/>
    <property type="molecule type" value="Genomic_DNA"/>
</dbReference>
<accession>A0A087V1B4</accession>
<evidence type="ECO:0000313" key="1">
    <source>
        <dbReference type="EMBL" id="KFM83403.1"/>
    </source>
</evidence>
<keyword evidence="2" id="KW-1185">Reference proteome</keyword>
<protein>
    <submittedName>
        <fullName evidence="1">Uncharacterized protein</fullName>
    </submittedName>
</protein>
<dbReference type="AlphaFoldDB" id="A0A087V1B4"/>
<sequence>MMSFLLPYILPRKSISNIPLPEEATTDDINVSLENNGNDSVYDDGFEIGSQVSVNQECSTSDTQISPFYGESSISTPQGNITFYNDNSPIHFFCNLDMSLPHLKNNIASSEN</sequence>
<gene>
    <name evidence="1" type="ORF">X975_06587</name>
</gene>
<reference evidence="1 2" key="1">
    <citation type="submission" date="2013-11" db="EMBL/GenBank/DDBJ databases">
        <title>Genome sequencing of Stegodyphus mimosarum.</title>
        <authorList>
            <person name="Bechsgaard J."/>
        </authorList>
    </citation>
    <scope>NUCLEOTIDE SEQUENCE [LARGE SCALE GENOMIC DNA]</scope>
</reference>
<organism evidence="1 2">
    <name type="scientific">Stegodyphus mimosarum</name>
    <name type="common">African social velvet spider</name>
    <dbReference type="NCBI Taxonomy" id="407821"/>
    <lineage>
        <taxon>Eukaryota</taxon>
        <taxon>Metazoa</taxon>
        <taxon>Ecdysozoa</taxon>
        <taxon>Arthropoda</taxon>
        <taxon>Chelicerata</taxon>
        <taxon>Arachnida</taxon>
        <taxon>Araneae</taxon>
        <taxon>Araneomorphae</taxon>
        <taxon>Entelegynae</taxon>
        <taxon>Eresoidea</taxon>
        <taxon>Eresidae</taxon>
        <taxon>Stegodyphus</taxon>
    </lineage>
</organism>
<evidence type="ECO:0000313" key="2">
    <source>
        <dbReference type="Proteomes" id="UP000054359"/>
    </source>
</evidence>
<feature type="non-terminal residue" evidence="1">
    <location>
        <position position="112"/>
    </location>
</feature>
<name>A0A087V1B4_STEMI</name>